<dbReference type="Gene3D" id="1.20.1250.20">
    <property type="entry name" value="MFS general substrate transporter like domains"/>
    <property type="match status" value="1"/>
</dbReference>
<feature type="transmembrane region" description="Helical" evidence="5">
    <location>
        <begin position="145"/>
        <end position="163"/>
    </location>
</feature>
<dbReference type="Pfam" id="PF07690">
    <property type="entry name" value="MFS_1"/>
    <property type="match status" value="1"/>
</dbReference>
<feature type="transmembrane region" description="Helical" evidence="5">
    <location>
        <begin position="387"/>
        <end position="410"/>
    </location>
</feature>
<proteinExistence type="predicted"/>
<evidence type="ECO:0000256" key="1">
    <source>
        <dbReference type="ARBA" id="ARBA00004141"/>
    </source>
</evidence>
<comment type="subcellular location">
    <subcellularLocation>
        <location evidence="1">Membrane</location>
        <topology evidence="1">Multi-pass membrane protein</topology>
    </subcellularLocation>
</comment>
<dbReference type="Proteomes" id="UP000077266">
    <property type="component" value="Unassembled WGS sequence"/>
</dbReference>
<keyword evidence="8" id="KW-1185">Reference proteome</keyword>
<feature type="transmembrane region" description="Helical" evidence="5">
    <location>
        <begin position="452"/>
        <end position="470"/>
    </location>
</feature>
<feature type="transmembrane region" description="Helical" evidence="5">
    <location>
        <begin position="115"/>
        <end position="133"/>
    </location>
</feature>
<protein>
    <submittedName>
        <fullName evidence="7">MFS general substrate transporter</fullName>
    </submittedName>
</protein>
<evidence type="ECO:0000256" key="3">
    <source>
        <dbReference type="ARBA" id="ARBA00022989"/>
    </source>
</evidence>
<dbReference type="STRING" id="1314781.A0A166B615"/>
<feature type="transmembrane region" description="Helical" evidence="5">
    <location>
        <begin position="204"/>
        <end position="224"/>
    </location>
</feature>
<evidence type="ECO:0000313" key="8">
    <source>
        <dbReference type="Proteomes" id="UP000077266"/>
    </source>
</evidence>
<feature type="transmembrane region" description="Helical" evidence="5">
    <location>
        <begin position="302"/>
        <end position="321"/>
    </location>
</feature>
<keyword evidence="4 5" id="KW-0472">Membrane</keyword>
<dbReference type="PANTHER" id="PTHR23502">
    <property type="entry name" value="MAJOR FACILITATOR SUPERFAMILY"/>
    <property type="match status" value="1"/>
</dbReference>
<dbReference type="InParanoid" id="A0A166B615"/>
<dbReference type="PANTHER" id="PTHR23502:SF181">
    <property type="entry name" value="MAJOR FACILITATOR SUPERFAMILY (MFS) PROFILE DOMAIN-CONTAINING PROTEIN"/>
    <property type="match status" value="1"/>
</dbReference>
<evidence type="ECO:0000256" key="5">
    <source>
        <dbReference type="SAM" id="Phobius"/>
    </source>
</evidence>
<accession>A0A166B615</accession>
<feature type="transmembrane region" description="Helical" evidence="5">
    <location>
        <begin position="175"/>
        <end position="197"/>
    </location>
</feature>
<dbReference type="PROSITE" id="PS50850">
    <property type="entry name" value="MFS"/>
    <property type="match status" value="1"/>
</dbReference>
<feature type="transmembrane region" description="Helical" evidence="5">
    <location>
        <begin position="230"/>
        <end position="253"/>
    </location>
</feature>
<evidence type="ECO:0000256" key="4">
    <source>
        <dbReference type="ARBA" id="ARBA00023136"/>
    </source>
</evidence>
<reference evidence="7 8" key="1">
    <citation type="journal article" date="2016" name="Mol. Biol. Evol.">
        <title>Comparative Genomics of Early-Diverging Mushroom-Forming Fungi Provides Insights into the Origins of Lignocellulose Decay Capabilities.</title>
        <authorList>
            <person name="Nagy L.G."/>
            <person name="Riley R."/>
            <person name="Tritt A."/>
            <person name="Adam C."/>
            <person name="Daum C."/>
            <person name="Floudas D."/>
            <person name="Sun H."/>
            <person name="Yadav J.S."/>
            <person name="Pangilinan J."/>
            <person name="Larsson K.H."/>
            <person name="Matsuura K."/>
            <person name="Barry K."/>
            <person name="Labutti K."/>
            <person name="Kuo R."/>
            <person name="Ohm R.A."/>
            <person name="Bhattacharya S.S."/>
            <person name="Shirouzu T."/>
            <person name="Yoshinaga Y."/>
            <person name="Martin F.M."/>
            <person name="Grigoriev I.V."/>
            <person name="Hibbett D.S."/>
        </authorList>
    </citation>
    <scope>NUCLEOTIDE SEQUENCE [LARGE SCALE GENOMIC DNA]</scope>
    <source>
        <strain evidence="7 8">HHB12029</strain>
    </source>
</reference>
<evidence type="ECO:0000256" key="2">
    <source>
        <dbReference type="ARBA" id="ARBA00022692"/>
    </source>
</evidence>
<feature type="transmembrane region" description="Helical" evidence="5">
    <location>
        <begin position="74"/>
        <end position="95"/>
    </location>
</feature>
<name>A0A166B615_EXIGL</name>
<dbReference type="InterPro" id="IPR011701">
    <property type="entry name" value="MFS"/>
</dbReference>
<feature type="transmembrane region" description="Helical" evidence="5">
    <location>
        <begin position="416"/>
        <end position="440"/>
    </location>
</feature>
<keyword evidence="3 5" id="KW-1133">Transmembrane helix</keyword>
<dbReference type="AlphaFoldDB" id="A0A166B615"/>
<evidence type="ECO:0000259" key="6">
    <source>
        <dbReference type="PROSITE" id="PS50850"/>
    </source>
</evidence>
<dbReference type="SUPFAM" id="SSF103473">
    <property type="entry name" value="MFS general substrate transporter"/>
    <property type="match status" value="1"/>
</dbReference>
<gene>
    <name evidence="7" type="ORF">EXIGLDRAFT_607242</name>
</gene>
<dbReference type="OrthoDB" id="2585655at2759"/>
<evidence type="ECO:0000313" key="7">
    <source>
        <dbReference type="EMBL" id="KZV98169.1"/>
    </source>
</evidence>
<feature type="transmembrane region" description="Helical" evidence="5">
    <location>
        <begin position="482"/>
        <end position="502"/>
    </location>
</feature>
<keyword evidence="2 5" id="KW-0812">Transmembrane</keyword>
<organism evidence="7 8">
    <name type="scientific">Exidia glandulosa HHB12029</name>
    <dbReference type="NCBI Taxonomy" id="1314781"/>
    <lineage>
        <taxon>Eukaryota</taxon>
        <taxon>Fungi</taxon>
        <taxon>Dikarya</taxon>
        <taxon>Basidiomycota</taxon>
        <taxon>Agaricomycotina</taxon>
        <taxon>Agaricomycetes</taxon>
        <taxon>Auriculariales</taxon>
        <taxon>Exidiaceae</taxon>
        <taxon>Exidia</taxon>
    </lineage>
</organism>
<sequence length="521" mass="57089">MQGSRTLFVHTGARYLTRTAAVEATSTNVKLDRCVVDPILSLWRESAEGGGSHGLPLVPQPTERTDDPLNWPRWLKYIVLAQVSVMALLGQFSSAAVNPAFVDLAREFHITTVQASYQTTVAIALGGVGSLMWIPLANVYGRRPVYLLSTLMTGLTALGSARAQSYGALVATRVLNGIGFSAPIALGAGTVVDIFFLHERGRAMGIFAVFLSNGAHLSPIPGGFIAETVGWRWCFYLTAILHGVMFCIILVALPETLFFRDSKAMSHESPRHPIRSRLALWGFRTPGKSLHWRDIYRPFQMAIYPSVILCATYYSVLWGYASIEFAVTVAATFSQLYDFNAGRLGLSLGLSLLIGTSLGELASGPIMDAMMRRARKRSPIDDIVPEVRLNAIWTGAILVPAGLLIYGLTVHFRAPVAAPCVGMAIASFGLQVIASVTYTYCSDCYKPQTSEVSSLFNVMRQLFGCTLAFYSIPFGNKVGYQWSFTCFAVICIVFFLPIVWLMRRGQSVRERLGKPSFNTSL</sequence>
<dbReference type="GO" id="GO:0005886">
    <property type="term" value="C:plasma membrane"/>
    <property type="evidence" value="ECO:0007669"/>
    <property type="project" value="TreeGrafter"/>
</dbReference>
<dbReference type="InterPro" id="IPR020846">
    <property type="entry name" value="MFS_dom"/>
</dbReference>
<feature type="transmembrane region" description="Helical" evidence="5">
    <location>
        <begin position="341"/>
        <end position="366"/>
    </location>
</feature>
<feature type="domain" description="Major facilitator superfamily (MFS) profile" evidence="6">
    <location>
        <begin position="79"/>
        <end position="506"/>
    </location>
</feature>
<dbReference type="GO" id="GO:0022857">
    <property type="term" value="F:transmembrane transporter activity"/>
    <property type="evidence" value="ECO:0007669"/>
    <property type="project" value="InterPro"/>
</dbReference>
<dbReference type="EMBL" id="KV425922">
    <property type="protein sequence ID" value="KZV98169.1"/>
    <property type="molecule type" value="Genomic_DNA"/>
</dbReference>
<dbReference type="InterPro" id="IPR036259">
    <property type="entry name" value="MFS_trans_sf"/>
</dbReference>